<evidence type="ECO:0000313" key="2">
    <source>
        <dbReference type="Proteomes" id="UP000829398"/>
    </source>
</evidence>
<protein>
    <submittedName>
        <fullName evidence="1">Uncharacterized protein</fullName>
    </submittedName>
</protein>
<evidence type="ECO:0000313" key="1">
    <source>
        <dbReference type="EMBL" id="KAH9716269.1"/>
    </source>
</evidence>
<comment type="caution">
    <text evidence="1">The sequence shown here is derived from an EMBL/GenBank/DDBJ whole genome shotgun (WGS) entry which is preliminary data.</text>
</comment>
<dbReference type="Proteomes" id="UP000829398">
    <property type="component" value="Chromosome 7"/>
</dbReference>
<organism evidence="1 2">
    <name type="scientific">Citrus sinensis</name>
    <name type="common">Sweet orange</name>
    <name type="synonym">Citrus aurantium var. sinensis</name>
    <dbReference type="NCBI Taxonomy" id="2711"/>
    <lineage>
        <taxon>Eukaryota</taxon>
        <taxon>Viridiplantae</taxon>
        <taxon>Streptophyta</taxon>
        <taxon>Embryophyta</taxon>
        <taxon>Tracheophyta</taxon>
        <taxon>Spermatophyta</taxon>
        <taxon>Magnoliopsida</taxon>
        <taxon>eudicotyledons</taxon>
        <taxon>Gunneridae</taxon>
        <taxon>Pentapetalae</taxon>
        <taxon>rosids</taxon>
        <taxon>malvids</taxon>
        <taxon>Sapindales</taxon>
        <taxon>Rutaceae</taxon>
        <taxon>Aurantioideae</taxon>
        <taxon>Citrus</taxon>
    </lineage>
</organism>
<name>A0ACB8JFE4_CITSI</name>
<dbReference type="EMBL" id="CM039176">
    <property type="protein sequence ID" value="KAH9716269.1"/>
    <property type="molecule type" value="Genomic_DNA"/>
</dbReference>
<reference evidence="2" key="1">
    <citation type="journal article" date="2023" name="Hortic. Res.">
        <title>A chromosome-level phased genome enabling allele-level studies in sweet orange: a case study on citrus Huanglongbing tolerance.</title>
        <authorList>
            <person name="Wu B."/>
            <person name="Yu Q."/>
            <person name="Deng Z."/>
            <person name="Duan Y."/>
            <person name="Luo F."/>
            <person name="Gmitter F. Jr."/>
        </authorList>
    </citation>
    <scope>NUCLEOTIDE SEQUENCE [LARGE SCALE GENOMIC DNA]</scope>
    <source>
        <strain evidence="2">cv. Valencia</strain>
    </source>
</reference>
<sequence>MGASTCSKPPTRHTKDFFASPALSLSLQAGVFRDMDAAAATNNEVEEGDEGSGGAGEGPSRSDDDFDGGGDNDQQIREMEAYFLA</sequence>
<gene>
    <name evidence="1" type="ORF">KPL71_021403</name>
</gene>
<keyword evidence="2" id="KW-1185">Reference proteome</keyword>
<accession>A0ACB8JFE4</accession>
<proteinExistence type="predicted"/>